<dbReference type="AlphaFoldDB" id="A0A157SZX8"/>
<dbReference type="SMR" id="A0A157SZX8"/>
<gene>
    <name evidence="1" type="ORF">SSOP1_1150</name>
</gene>
<reference evidence="2" key="1">
    <citation type="submission" date="2016-04" db="EMBL/GenBank/DDBJ databases">
        <authorList>
            <person name="Shah S.A."/>
            <person name="Garrett R.A."/>
        </authorList>
    </citation>
    <scope>NUCLEOTIDE SEQUENCE [LARGE SCALE GENOMIC DNA]</scope>
    <source>
        <strain evidence="2">ATCC 35091 / DSM 1616 / JCM 8930 / NBRC 15331 / P1</strain>
    </source>
</reference>
<evidence type="ECO:0000313" key="1">
    <source>
        <dbReference type="EMBL" id="SAI84704.1"/>
    </source>
</evidence>
<dbReference type="CDD" id="cd18716">
    <property type="entry name" value="PIN_SSO1118-like"/>
    <property type="match status" value="1"/>
</dbReference>
<accession>A0A157SZX8</accession>
<dbReference type="Proteomes" id="UP000076770">
    <property type="component" value="Chromosome i"/>
</dbReference>
<sequence length="150" mass="16270">MDNLLKFSGFNISSSGSTVDTLILLYPKLINLACLYIFNMFAVISPSAFGKLKEILGSNKNYKFVITTLGVSFAIKSGIDIDSALDRGVIVRAFSHKPPKVGNLPQYESEAIMVAFELNALLIAEDKDVINKAKELGVNAIPIEELLASS</sequence>
<dbReference type="PATRIC" id="fig|2287.9.peg.1161"/>
<evidence type="ECO:0000313" key="2">
    <source>
        <dbReference type="Proteomes" id="UP000076770"/>
    </source>
</evidence>
<organism evidence="1 2">
    <name type="scientific">Saccharolobus solfataricus</name>
    <name type="common">Sulfolobus solfataricus</name>
    <dbReference type="NCBI Taxonomy" id="2287"/>
    <lineage>
        <taxon>Archaea</taxon>
        <taxon>Thermoproteota</taxon>
        <taxon>Thermoprotei</taxon>
        <taxon>Sulfolobales</taxon>
        <taxon>Sulfolobaceae</taxon>
        <taxon>Saccharolobus</taxon>
    </lineage>
</organism>
<dbReference type="EMBL" id="LT549890">
    <property type="protein sequence ID" value="SAI84704.1"/>
    <property type="molecule type" value="Genomic_DNA"/>
</dbReference>
<name>A0A157SZX8_SACSO</name>
<evidence type="ECO:0008006" key="3">
    <source>
        <dbReference type="Google" id="ProtNLM"/>
    </source>
</evidence>
<dbReference type="Gene3D" id="3.40.50.1010">
    <property type="entry name" value="5'-nuclease"/>
    <property type="match status" value="1"/>
</dbReference>
<protein>
    <recommendedName>
        <fullName evidence="3">PIN domain-containing protein</fullName>
    </recommendedName>
</protein>
<proteinExistence type="predicted"/>